<evidence type="ECO:0000313" key="3">
    <source>
        <dbReference type="Proteomes" id="UP000014254"/>
    </source>
</evidence>
<gene>
    <name evidence="2" type="ORF">HMPREF1544_02391</name>
</gene>
<keyword evidence="3" id="KW-1185">Reference proteome</keyword>
<reference evidence="3" key="1">
    <citation type="submission" date="2013-05" db="EMBL/GenBank/DDBJ databases">
        <title>The Genome sequence of Mucor circinelloides f. circinelloides 1006PhL.</title>
        <authorList>
            <consortium name="The Broad Institute Genomics Platform"/>
            <person name="Cuomo C."/>
            <person name="Earl A."/>
            <person name="Findley K."/>
            <person name="Lee S.C."/>
            <person name="Walker B."/>
            <person name="Young S."/>
            <person name="Zeng Q."/>
            <person name="Gargeya S."/>
            <person name="Fitzgerald M."/>
            <person name="Haas B."/>
            <person name="Abouelleil A."/>
            <person name="Allen A.W."/>
            <person name="Alvarado L."/>
            <person name="Arachchi H.M."/>
            <person name="Berlin A.M."/>
            <person name="Chapman S.B."/>
            <person name="Gainer-Dewar J."/>
            <person name="Goldberg J."/>
            <person name="Griggs A."/>
            <person name="Gujja S."/>
            <person name="Hansen M."/>
            <person name="Howarth C."/>
            <person name="Imamovic A."/>
            <person name="Ireland A."/>
            <person name="Larimer J."/>
            <person name="McCowan C."/>
            <person name="Murphy C."/>
            <person name="Pearson M."/>
            <person name="Poon T.W."/>
            <person name="Priest M."/>
            <person name="Roberts A."/>
            <person name="Saif S."/>
            <person name="Shea T."/>
            <person name="Sisk P."/>
            <person name="Sykes S."/>
            <person name="Wortman J."/>
            <person name="Nusbaum C."/>
            <person name="Birren B."/>
        </authorList>
    </citation>
    <scope>NUCLEOTIDE SEQUENCE [LARGE SCALE GENOMIC DNA]</scope>
    <source>
        <strain evidence="3">1006PhL</strain>
    </source>
</reference>
<dbReference type="InParanoid" id="S2K5Z6"/>
<dbReference type="SUPFAM" id="SSF81383">
    <property type="entry name" value="F-box domain"/>
    <property type="match status" value="1"/>
</dbReference>
<dbReference type="SUPFAM" id="SSF52047">
    <property type="entry name" value="RNI-like"/>
    <property type="match status" value="1"/>
</dbReference>
<evidence type="ECO:0000313" key="2">
    <source>
        <dbReference type="EMBL" id="EPB90813.1"/>
    </source>
</evidence>
<dbReference type="InterPro" id="IPR032675">
    <property type="entry name" value="LRR_dom_sf"/>
</dbReference>
<dbReference type="Proteomes" id="UP000014254">
    <property type="component" value="Unassembled WGS sequence"/>
</dbReference>
<accession>S2K5Z6</accession>
<dbReference type="eggNOG" id="ENOG502T9QA">
    <property type="taxonomic scope" value="Eukaryota"/>
</dbReference>
<name>S2K5Z6_MUCC1</name>
<dbReference type="OrthoDB" id="2283774at2759"/>
<dbReference type="AlphaFoldDB" id="S2K5Z6"/>
<protein>
    <recommendedName>
        <fullName evidence="1">F-box domain-containing protein</fullName>
    </recommendedName>
</protein>
<feature type="domain" description="F-box" evidence="1">
    <location>
        <begin position="1"/>
        <end position="44"/>
    </location>
</feature>
<evidence type="ECO:0000259" key="1">
    <source>
        <dbReference type="PROSITE" id="PS50181"/>
    </source>
</evidence>
<sequence length="647" mass="74458">MKAKLPPEFLQQVASYLSLQDCTHALYVCKLWFHIFQRSVYRKIYIYNNHQLRQLIASLTQSYDMYQHSYHNGLMVREIYLLHQQKSLLDPRRDEEEQQQLVHVSQQDFDLLAKLCPELEVLDFNIAAWQHIALNPTTHAWKHMRQCAPIHYADFDPQFLTTFNGSKLSHLHLSHPPEALNKLINSLQQVPNLEHLTLEVNYNDNNTVSLPLSTCLQQMHAQLPRLKCFAFIRTKTPHQESSVASHDPHFLSAFTEPCYTLQSLSLHGHVDSYRWFDFISSSYPHLKSLSLTQLTTSRFGTKWMWQNALVHMIQSLPSLKSLTLGGRNVPQLFSKGFAVELRKPTCSIDDLYVDFQTYQAIESCQFLLLVQSYGLSQLKFLRLRVWEQIPGWSGVTSNLFHCKQLQTLELSLSKGLMDQFPFTPFLIDHLLGHLPQLENLTLVGANVQVTYNNYVDLDKGIFRLKKLELRQSKIENHEAVFMYLSFCCPQLDTLLLTRCEIEKKRQQQLILPSSTLNACSIPMPYSRLNRVTLSSFLIYLGTIQSNDYIGIEVLTEQQEQSSILWCETANSKGIQIYPAYSLCEDQDKNTELTDLYKTYGSPSSTALTPMPGNFTPTIGVITLQCKSLLSGIALDNLEIPSKHFNVQ</sequence>
<dbReference type="InterPro" id="IPR001810">
    <property type="entry name" value="F-box_dom"/>
</dbReference>
<proteinExistence type="predicted"/>
<dbReference type="OMA" id="DCTHALY"/>
<dbReference type="VEuPathDB" id="FungiDB:HMPREF1544_02391"/>
<dbReference type="EMBL" id="KE123916">
    <property type="protein sequence ID" value="EPB90813.1"/>
    <property type="molecule type" value="Genomic_DNA"/>
</dbReference>
<dbReference type="Gene3D" id="3.80.10.10">
    <property type="entry name" value="Ribonuclease Inhibitor"/>
    <property type="match status" value="2"/>
</dbReference>
<dbReference type="Gene3D" id="1.20.1280.50">
    <property type="match status" value="1"/>
</dbReference>
<dbReference type="Pfam" id="PF12937">
    <property type="entry name" value="F-box-like"/>
    <property type="match status" value="1"/>
</dbReference>
<dbReference type="InterPro" id="IPR036047">
    <property type="entry name" value="F-box-like_dom_sf"/>
</dbReference>
<organism evidence="2 3">
    <name type="scientific">Mucor circinelloides f. circinelloides (strain 1006PhL)</name>
    <name type="common">Mucormycosis agent</name>
    <name type="synonym">Calyptromyces circinelloides</name>
    <dbReference type="NCBI Taxonomy" id="1220926"/>
    <lineage>
        <taxon>Eukaryota</taxon>
        <taxon>Fungi</taxon>
        <taxon>Fungi incertae sedis</taxon>
        <taxon>Mucoromycota</taxon>
        <taxon>Mucoromycotina</taxon>
        <taxon>Mucoromycetes</taxon>
        <taxon>Mucorales</taxon>
        <taxon>Mucorineae</taxon>
        <taxon>Mucoraceae</taxon>
        <taxon>Mucor</taxon>
    </lineage>
</organism>
<dbReference type="PROSITE" id="PS50181">
    <property type="entry name" value="FBOX"/>
    <property type="match status" value="1"/>
</dbReference>